<dbReference type="InterPro" id="IPR043504">
    <property type="entry name" value="Peptidase_S1_PA_chymotrypsin"/>
</dbReference>
<comment type="caution">
    <text evidence="7">The sequence shown here is derived from an EMBL/GenBank/DDBJ whole genome shotgun (WGS) entry which is preliminary data.</text>
</comment>
<evidence type="ECO:0000256" key="1">
    <source>
        <dbReference type="ARBA" id="ARBA00022670"/>
    </source>
</evidence>
<gene>
    <name evidence="7" type="ORF">ONE63_005425</name>
</gene>
<feature type="domain" description="Peptidase S1" evidence="6">
    <location>
        <begin position="26"/>
        <end position="250"/>
    </location>
</feature>
<keyword evidence="5" id="KW-0732">Signal</keyword>
<protein>
    <recommendedName>
        <fullName evidence="6">Peptidase S1 domain-containing protein</fullName>
    </recommendedName>
</protein>
<evidence type="ECO:0000256" key="3">
    <source>
        <dbReference type="ARBA" id="ARBA00022825"/>
    </source>
</evidence>
<dbReference type="Gene3D" id="2.40.10.10">
    <property type="entry name" value="Trypsin-like serine proteases"/>
    <property type="match status" value="1"/>
</dbReference>
<keyword evidence="3" id="KW-0720">Serine protease</keyword>
<dbReference type="PROSITE" id="PS51257">
    <property type="entry name" value="PROKAR_LIPOPROTEIN"/>
    <property type="match status" value="1"/>
</dbReference>
<keyword evidence="2" id="KW-0378">Hydrolase</keyword>
<dbReference type="EMBL" id="JAPTSV010000002">
    <property type="protein sequence ID" value="KAJ1530536.1"/>
    <property type="molecule type" value="Genomic_DNA"/>
</dbReference>
<feature type="signal peptide" evidence="5">
    <location>
        <begin position="1"/>
        <end position="32"/>
    </location>
</feature>
<name>A0AAV7XYL8_9NEOP</name>
<evidence type="ECO:0000256" key="4">
    <source>
        <dbReference type="ARBA" id="ARBA00023157"/>
    </source>
</evidence>
<dbReference type="Pfam" id="PF00089">
    <property type="entry name" value="Trypsin"/>
    <property type="match status" value="1"/>
</dbReference>
<reference evidence="7" key="1">
    <citation type="submission" date="2022-12" db="EMBL/GenBank/DDBJ databases">
        <title>Chromosome-level genome assembly of the bean flower thrips Megalurothrips usitatus.</title>
        <authorList>
            <person name="Ma L."/>
            <person name="Liu Q."/>
            <person name="Li H."/>
            <person name="Cai W."/>
        </authorList>
    </citation>
    <scope>NUCLEOTIDE SEQUENCE</scope>
    <source>
        <strain evidence="7">Cailab_2022a</strain>
    </source>
</reference>
<dbReference type="Proteomes" id="UP001075354">
    <property type="component" value="Chromosome 2"/>
</dbReference>
<organism evidence="7 8">
    <name type="scientific">Megalurothrips usitatus</name>
    <name type="common">bean blossom thrips</name>
    <dbReference type="NCBI Taxonomy" id="439358"/>
    <lineage>
        <taxon>Eukaryota</taxon>
        <taxon>Metazoa</taxon>
        <taxon>Ecdysozoa</taxon>
        <taxon>Arthropoda</taxon>
        <taxon>Hexapoda</taxon>
        <taxon>Insecta</taxon>
        <taxon>Pterygota</taxon>
        <taxon>Neoptera</taxon>
        <taxon>Paraneoptera</taxon>
        <taxon>Thysanoptera</taxon>
        <taxon>Terebrantia</taxon>
        <taxon>Thripoidea</taxon>
        <taxon>Thripidae</taxon>
        <taxon>Megalurothrips</taxon>
    </lineage>
</organism>
<accession>A0AAV7XYL8</accession>
<dbReference type="GO" id="GO:0006508">
    <property type="term" value="P:proteolysis"/>
    <property type="evidence" value="ECO:0007669"/>
    <property type="project" value="UniProtKB-KW"/>
</dbReference>
<keyword evidence="4" id="KW-1015">Disulfide bond</keyword>
<sequence>MATVARPPSRRPRWGLAPALAVLSAALAGCLAADKPEDYHFMVQVQYDAGGGPTTCGGALLSATHVLTNAHCAVGDVTSLKVYTGTASLWSSGTAGAVHGVRAARQHPKYRIEHGADVQFVFDVAVLRLQDSVVLDAQASTIRVTGSRRRLADGAAVSLAGWGLTYWGEDDSKKLRLLSVTVLNRRQCRARTLTAVTPQQFCITSAPDMGNSGSAAYVGGLLYGLMSWGGLVFTDLAEPSINSFVATALRTL</sequence>
<dbReference type="PANTHER" id="PTHR24276">
    <property type="entry name" value="POLYSERASE-RELATED"/>
    <property type="match status" value="1"/>
</dbReference>
<feature type="chain" id="PRO_5043586078" description="Peptidase S1 domain-containing protein" evidence="5">
    <location>
        <begin position="33"/>
        <end position="252"/>
    </location>
</feature>
<dbReference type="InterPro" id="IPR009003">
    <property type="entry name" value="Peptidase_S1_PA"/>
</dbReference>
<dbReference type="PROSITE" id="PS50240">
    <property type="entry name" value="TRYPSIN_DOM"/>
    <property type="match status" value="1"/>
</dbReference>
<evidence type="ECO:0000313" key="8">
    <source>
        <dbReference type="Proteomes" id="UP001075354"/>
    </source>
</evidence>
<evidence type="ECO:0000313" key="7">
    <source>
        <dbReference type="EMBL" id="KAJ1530536.1"/>
    </source>
</evidence>
<evidence type="ECO:0000259" key="6">
    <source>
        <dbReference type="PROSITE" id="PS50240"/>
    </source>
</evidence>
<evidence type="ECO:0000256" key="5">
    <source>
        <dbReference type="SAM" id="SignalP"/>
    </source>
</evidence>
<keyword evidence="8" id="KW-1185">Reference proteome</keyword>
<dbReference type="SMART" id="SM00020">
    <property type="entry name" value="Tryp_SPc"/>
    <property type="match status" value="1"/>
</dbReference>
<keyword evidence="1" id="KW-0645">Protease</keyword>
<dbReference type="InterPro" id="IPR001254">
    <property type="entry name" value="Trypsin_dom"/>
</dbReference>
<evidence type="ECO:0000256" key="2">
    <source>
        <dbReference type="ARBA" id="ARBA00022801"/>
    </source>
</evidence>
<dbReference type="InterPro" id="IPR050430">
    <property type="entry name" value="Peptidase_S1"/>
</dbReference>
<dbReference type="PANTHER" id="PTHR24276:SF98">
    <property type="entry name" value="FI18310P1-RELATED"/>
    <property type="match status" value="1"/>
</dbReference>
<dbReference type="GO" id="GO:0004252">
    <property type="term" value="F:serine-type endopeptidase activity"/>
    <property type="evidence" value="ECO:0007669"/>
    <property type="project" value="InterPro"/>
</dbReference>
<dbReference type="SUPFAM" id="SSF50494">
    <property type="entry name" value="Trypsin-like serine proteases"/>
    <property type="match status" value="1"/>
</dbReference>
<dbReference type="AlphaFoldDB" id="A0AAV7XYL8"/>
<proteinExistence type="predicted"/>